<dbReference type="EMBL" id="CP091511">
    <property type="protein sequence ID" value="UOO90980.1"/>
    <property type="molecule type" value="Genomic_DNA"/>
</dbReference>
<evidence type="ECO:0000256" key="1">
    <source>
        <dbReference type="SAM" id="SignalP"/>
    </source>
</evidence>
<dbReference type="RefSeq" id="WP_058305247.1">
    <property type="nucleotide sequence ID" value="NZ_CABKVG010000006.1"/>
</dbReference>
<name>A0ABY4E6H3_9NEIS</name>
<keyword evidence="1" id="KW-0732">Signal</keyword>
<accession>A0ABY4E6H3</accession>
<dbReference type="Proteomes" id="UP000832011">
    <property type="component" value="Chromosome"/>
</dbReference>
<feature type="chain" id="PRO_5047508438" evidence="1">
    <location>
        <begin position="21"/>
        <end position="157"/>
    </location>
</feature>
<organism evidence="2 3">
    <name type="scientific">Vitreoscilla massiliensis</name>
    <dbReference type="NCBI Taxonomy" id="1689272"/>
    <lineage>
        <taxon>Bacteria</taxon>
        <taxon>Pseudomonadati</taxon>
        <taxon>Pseudomonadota</taxon>
        <taxon>Betaproteobacteria</taxon>
        <taxon>Neisseriales</taxon>
        <taxon>Neisseriaceae</taxon>
        <taxon>Vitreoscilla</taxon>
    </lineage>
</organism>
<evidence type="ECO:0000313" key="3">
    <source>
        <dbReference type="Proteomes" id="UP000832011"/>
    </source>
</evidence>
<sequence length="157" mass="17322">MLKQLSLGLMVLASTGAVMAAGITAEDAGIYEVVKINKDNKPASLSGIQMRIYQKNGDWLMDGKDDNIKSGPAKGKWFAVCNQGTKCEFKTSSKSQLKDIFPDLARIQKTDDIGCIQNDVQAICRLDSKVQKGYTAYMTVVLQSKPHVYMTLQRRPS</sequence>
<protein>
    <submittedName>
        <fullName evidence="2">Uncharacterized protein</fullName>
    </submittedName>
</protein>
<reference evidence="2 3" key="1">
    <citation type="journal article" date="2022" name="Res Sq">
        <title>Evolution of multicellular longitudinally dividing oral cavity symbionts (Neisseriaceae).</title>
        <authorList>
            <person name="Nyongesa S."/>
            <person name="Weber P."/>
            <person name="Bernet E."/>
            <person name="Pullido F."/>
            <person name="Nieckarz M."/>
            <person name="Delaby M."/>
            <person name="Nieves C."/>
            <person name="Viehboeck T."/>
            <person name="Krause N."/>
            <person name="Rivera-Millot A."/>
            <person name="Nakamura A."/>
            <person name="Vischer N."/>
            <person name="VanNieuwenhze M."/>
            <person name="Brun Y."/>
            <person name="Cava F."/>
            <person name="Bulgheresi S."/>
            <person name="Veyrier F."/>
        </authorList>
    </citation>
    <scope>NUCLEOTIDE SEQUENCE [LARGE SCALE GENOMIC DNA]</scope>
    <source>
        <strain evidence="2 3">SN4</strain>
    </source>
</reference>
<feature type="signal peptide" evidence="1">
    <location>
        <begin position="1"/>
        <end position="20"/>
    </location>
</feature>
<proteinExistence type="predicted"/>
<evidence type="ECO:0000313" key="2">
    <source>
        <dbReference type="EMBL" id="UOO90980.1"/>
    </source>
</evidence>
<gene>
    <name evidence="2" type="ORF">LVJ82_08460</name>
</gene>
<keyword evidence="3" id="KW-1185">Reference proteome</keyword>